<dbReference type="GO" id="GO:0016020">
    <property type="term" value="C:membrane"/>
    <property type="evidence" value="ECO:0007669"/>
    <property type="project" value="UniProtKB-SubCell"/>
</dbReference>
<feature type="transmembrane region" description="Helical" evidence="5">
    <location>
        <begin position="6"/>
        <end position="25"/>
    </location>
</feature>
<feature type="transmembrane region" description="Helical" evidence="5">
    <location>
        <begin position="72"/>
        <end position="91"/>
    </location>
</feature>
<sequence length="125" mass="12902">MNILLWPAQVILAAVFAASGTAKLTMSRDRLLATGQSGIAMFPMPVVRFTAAAEILAAVGLVVPWMSGIAPVLTPLAAAGLCVVMIGAAWAHSRLHEPKAVAVNTVLFALAALVVLGRFLGWGSP</sequence>
<evidence type="ECO:0000256" key="4">
    <source>
        <dbReference type="ARBA" id="ARBA00023136"/>
    </source>
</evidence>
<feature type="transmembrane region" description="Helical" evidence="5">
    <location>
        <begin position="46"/>
        <end position="66"/>
    </location>
</feature>
<gene>
    <name evidence="6" type="ORF">MHPYR_590029</name>
</gene>
<proteinExistence type="predicted"/>
<evidence type="ECO:0000256" key="1">
    <source>
        <dbReference type="ARBA" id="ARBA00004141"/>
    </source>
</evidence>
<evidence type="ECO:0000256" key="2">
    <source>
        <dbReference type="ARBA" id="ARBA00022692"/>
    </source>
</evidence>
<evidence type="ECO:0000256" key="5">
    <source>
        <dbReference type="SAM" id="Phobius"/>
    </source>
</evidence>
<evidence type="ECO:0000313" key="6">
    <source>
        <dbReference type="EMBL" id="SBS78502.1"/>
    </source>
</evidence>
<reference evidence="6" key="1">
    <citation type="submission" date="2016-03" db="EMBL/GenBank/DDBJ databases">
        <authorList>
            <person name="Ploux O."/>
        </authorList>
    </citation>
    <scope>NUCLEOTIDE SEQUENCE</scope>
    <source>
        <strain evidence="6">UC10</strain>
    </source>
</reference>
<dbReference type="InterPro" id="IPR032808">
    <property type="entry name" value="DoxX"/>
</dbReference>
<dbReference type="AlphaFoldDB" id="A0A1Y5PII1"/>
<dbReference type="EMBL" id="FLQS01000055">
    <property type="protein sequence ID" value="SBS78502.1"/>
    <property type="molecule type" value="Genomic_DNA"/>
</dbReference>
<organism evidence="6">
    <name type="scientific">uncultured Mycobacterium sp</name>
    <dbReference type="NCBI Taxonomy" id="171292"/>
    <lineage>
        <taxon>Bacteria</taxon>
        <taxon>Bacillati</taxon>
        <taxon>Actinomycetota</taxon>
        <taxon>Actinomycetes</taxon>
        <taxon>Mycobacteriales</taxon>
        <taxon>Mycobacteriaceae</taxon>
        <taxon>Mycobacterium</taxon>
        <taxon>environmental samples</taxon>
    </lineage>
</organism>
<keyword evidence="3 5" id="KW-1133">Transmembrane helix</keyword>
<feature type="transmembrane region" description="Helical" evidence="5">
    <location>
        <begin position="100"/>
        <end position="120"/>
    </location>
</feature>
<evidence type="ECO:0000256" key="3">
    <source>
        <dbReference type="ARBA" id="ARBA00022989"/>
    </source>
</evidence>
<comment type="subcellular location">
    <subcellularLocation>
        <location evidence="1">Membrane</location>
        <topology evidence="1">Multi-pass membrane protein</topology>
    </subcellularLocation>
</comment>
<dbReference type="Pfam" id="PF13564">
    <property type="entry name" value="DoxX_2"/>
    <property type="match status" value="1"/>
</dbReference>
<keyword evidence="2 5" id="KW-0812">Transmembrane</keyword>
<accession>A0A1Y5PII1</accession>
<name>A0A1Y5PII1_9MYCO</name>
<evidence type="ECO:0008006" key="7">
    <source>
        <dbReference type="Google" id="ProtNLM"/>
    </source>
</evidence>
<protein>
    <recommendedName>
        <fullName evidence="7">DoxX family protein</fullName>
    </recommendedName>
</protein>
<keyword evidence="4 5" id="KW-0472">Membrane</keyword>